<feature type="chain" id="PRO_5041940559" evidence="1">
    <location>
        <begin position="17"/>
        <end position="86"/>
    </location>
</feature>
<dbReference type="Proteomes" id="UP001202328">
    <property type="component" value="Unassembled WGS sequence"/>
</dbReference>
<name>A0AAD4SZ94_9MAGN</name>
<dbReference type="EMBL" id="JAJJMB010007708">
    <property type="protein sequence ID" value="KAI3927961.1"/>
    <property type="molecule type" value="Genomic_DNA"/>
</dbReference>
<comment type="caution">
    <text evidence="2">The sequence shown here is derived from an EMBL/GenBank/DDBJ whole genome shotgun (WGS) entry which is preliminary data.</text>
</comment>
<keyword evidence="1" id="KW-0732">Signal</keyword>
<reference evidence="2" key="1">
    <citation type="submission" date="2022-04" db="EMBL/GenBank/DDBJ databases">
        <title>A functionally conserved STORR gene fusion in Papaver species that diverged 16.8 million years ago.</title>
        <authorList>
            <person name="Catania T."/>
        </authorList>
    </citation>
    <scope>NUCLEOTIDE SEQUENCE</scope>
    <source>
        <strain evidence="2">S-188037</strain>
    </source>
</reference>
<feature type="signal peptide" evidence="1">
    <location>
        <begin position="1"/>
        <end position="16"/>
    </location>
</feature>
<organism evidence="2 3">
    <name type="scientific">Papaver atlanticum</name>
    <dbReference type="NCBI Taxonomy" id="357466"/>
    <lineage>
        <taxon>Eukaryota</taxon>
        <taxon>Viridiplantae</taxon>
        <taxon>Streptophyta</taxon>
        <taxon>Embryophyta</taxon>
        <taxon>Tracheophyta</taxon>
        <taxon>Spermatophyta</taxon>
        <taxon>Magnoliopsida</taxon>
        <taxon>Ranunculales</taxon>
        <taxon>Papaveraceae</taxon>
        <taxon>Papaveroideae</taxon>
        <taxon>Papaver</taxon>
    </lineage>
</organism>
<gene>
    <name evidence="2" type="ORF">MKW98_023562</name>
</gene>
<accession>A0AAD4SZ94</accession>
<evidence type="ECO:0000313" key="2">
    <source>
        <dbReference type="EMBL" id="KAI3927961.1"/>
    </source>
</evidence>
<proteinExistence type="predicted"/>
<protein>
    <submittedName>
        <fullName evidence="2">Uncharacterized protein</fullName>
    </submittedName>
</protein>
<dbReference type="AlphaFoldDB" id="A0AAD4SZ94"/>
<keyword evidence="3" id="KW-1185">Reference proteome</keyword>
<evidence type="ECO:0000256" key="1">
    <source>
        <dbReference type="SAM" id="SignalP"/>
    </source>
</evidence>
<evidence type="ECO:0000313" key="3">
    <source>
        <dbReference type="Proteomes" id="UP001202328"/>
    </source>
</evidence>
<sequence>MVVLLILNLLKSISLPCSILSDEGSGVNNETGIAEGFAKVLAEEIKAKYKKAFVEVVDLDDYAAENDQYEEKLLNHPSETDRGRCG</sequence>